<sequence length="345" mass="36549">MLRAPAWLDGPALLRGSVALAPGWLLYVLTGRALLLSGGLLTIALLIGVERCQRSLLLLLVHALLLGLSIAAFFAVETSAPLFVLLCSLYGFLSLWIARLGARWASVGSFTFIPALYFSFELHAAGSTLAQGLVVLAVGLPLAVGSVLLATVVLPPRGWRFGWRRWPLEPDQRRRLGRQALGRALAVLVTAVAVSLWHPPFGQWVIWSSASVATGEVVAARHKGLNRLVGALVGLPAGALLALLLPPSPPLHALGIGLTLLTLVAFRDYRTGFASRCALIVLTAAAAGEGVGIGVDRFVLVVAGGAVGLALVWLVMEGPGALRAPVAAARRRRWDPRCRTPDPRR</sequence>
<keyword evidence="2 5" id="KW-0812">Transmembrane</keyword>
<proteinExistence type="predicted"/>
<feature type="transmembrane region" description="Helical" evidence="5">
    <location>
        <begin position="24"/>
        <end position="49"/>
    </location>
</feature>
<evidence type="ECO:0000313" key="7">
    <source>
        <dbReference type="EMBL" id="AFY29797.1"/>
    </source>
</evidence>
<dbReference type="HOGENOM" id="CLU_882414_0_0_3"/>
<feature type="transmembrane region" description="Helical" evidence="5">
    <location>
        <begin position="56"/>
        <end position="74"/>
    </location>
</feature>
<evidence type="ECO:0000256" key="3">
    <source>
        <dbReference type="ARBA" id="ARBA00022989"/>
    </source>
</evidence>
<evidence type="ECO:0000256" key="1">
    <source>
        <dbReference type="ARBA" id="ARBA00004141"/>
    </source>
</evidence>
<feature type="transmembrane region" description="Helical" evidence="5">
    <location>
        <begin position="132"/>
        <end position="155"/>
    </location>
</feature>
<dbReference type="AlphaFoldDB" id="K9P8Q8"/>
<feature type="domain" description="Integral membrane bound transporter" evidence="6">
    <location>
        <begin position="191"/>
        <end position="310"/>
    </location>
</feature>
<evidence type="ECO:0000313" key="8">
    <source>
        <dbReference type="Proteomes" id="UP000010388"/>
    </source>
</evidence>
<organism evidence="7 8">
    <name type="scientific">Cyanobium gracile (strain ATCC 27147 / PCC 6307)</name>
    <dbReference type="NCBI Taxonomy" id="292564"/>
    <lineage>
        <taxon>Bacteria</taxon>
        <taxon>Bacillati</taxon>
        <taxon>Cyanobacteriota</taxon>
        <taxon>Cyanophyceae</taxon>
        <taxon>Synechococcales</taxon>
        <taxon>Prochlorococcaceae</taxon>
        <taxon>Cyanobium</taxon>
    </lineage>
</organism>
<keyword evidence="3 5" id="KW-1133">Transmembrane helix</keyword>
<dbReference type="eggNOG" id="ENOG5032TV9">
    <property type="taxonomic scope" value="Bacteria"/>
</dbReference>
<feature type="transmembrane region" description="Helical" evidence="5">
    <location>
        <begin position="251"/>
        <end position="266"/>
    </location>
</feature>
<name>K9P8Q8_CYAGP</name>
<dbReference type="Pfam" id="PF13515">
    <property type="entry name" value="FUSC_2"/>
    <property type="match status" value="1"/>
</dbReference>
<feature type="transmembrane region" description="Helical" evidence="5">
    <location>
        <begin position="298"/>
        <end position="316"/>
    </location>
</feature>
<accession>K9P8Q8</accession>
<evidence type="ECO:0000259" key="6">
    <source>
        <dbReference type="Pfam" id="PF13515"/>
    </source>
</evidence>
<keyword evidence="4 5" id="KW-0472">Membrane</keyword>
<reference evidence="8" key="1">
    <citation type="journal article" date="2013" name="Proc. Natl. Acad. Sci. U.S.A.">
        <title>Improving the coverage of the cyanobacterial phylum using diversity-driven genome sequencing.</title>
        <authorList>
            <person name="Shih P.M."/>
            <person name="Wu D."/>
            <person name="Latifi A."/>
            <person name="Axen S.D."/>
            <person name="Fewer D.P."/>
            <person name="Talla E."/>
            <person name="Calteau A."/>
            <person name="Cai F."/>
            <person name="Tandeau de Marsac N."/>
            <person name="Rippka R."/>
            <person name="Herdman M."/>
            <person name="Sivonen K."/>
            <person name="Coursin T."/>
            <person name="Laurent T."/>
            <person name="Goodwin L."/>
            <person name="Nolan M."/>
            <person name="Davenport K.W."/>
            <person name="Han C.S."/>
            <person name="Rubin E.M."/>
            <person name="Eisen J.A."/>
            <person name="Woyke T."/>
            <person name="Gugger M."/>
            <person name="Kerfeld C.A."/>
        </authorList>
    </citation>
    <scope>NUCLEOTIDE SEQUENCE [LARGE SCALE GENOMIC DNA]</scope>
    <source>
        <strain evidence="8">ATCC 27147 / PCC 6307</strain>
    </source>
</reference>
<feature type="transmembrane region" description="Helical" evidence="5">
    <location>
        <begin position="228"/>
        <end position="245"/>
    </location>
</feature>
<dbReference type="KEGG" id="cgc:Cyagr_2705"/>
<comment type="subcellular location">
    <subcellularLocation>
        <location evidence="1">Membrane</location>
        <topology evidence="1">Multi-pass membrane protein</topology>
    </subcellularLocation>
</comment>
<evidence type="ECO:0000256" key="5">
    <source>
        <dbReference type="SAM" id="Phobius"/>
    </source>
</evidence>
<dbReference type="Proteomes" id="UP000010388">
    <property type="component" value="Chromosome"/>
</dbReference>
<dbReference type="STRING" id="292564.Cyagr_2705"/>
<dbReference type="GO" id="GO:0016020">
    <property type="term" value="C:membrane"/>
    <property type="evidence" value="ECO:0007669"/>
    <property type="project" value="UniProtKB-SubCell"/>
</dbReference>
<evidence type="ECO:0000256" key="2">
    <source>
        <dbReference type="ARBA" id="ARBA00022692"/>
    </source>
</evidence>
<feature type="transmembrane region" description="Helical" evidence="5">
    <location>
        <begin position="80"/>
        <end position="97"/>
    </location>
</feature>
<protein>
    <recommendedName>
        <fullName evidence="6">Integral membrane bound transporter domain-containing protein</fullName>
    </recommendedName>
</protein>
<gene>
    <name evidence="7" type="ordered locus">Cyagr_2705</name>
</gene>
<evidence type="ECO:0000256" key="4">
    <source>
        <dbReference type="ARBA" id="ARBA00023136"/>
    </source>
</evidence>
<dbReference type="InterPro" id="IPR049453">
    <property type="entry name" value="Memb_transporter_dom"/>
</dbReference>
<feature type="transmembrane region" description="Helical" evidence="5">
    <location>
        <begin position="104"/>
        <end position="120"/>
    </location>
</feature>
<dbReference type="RefSeq" id="WP_015110232.1">
    <property type="nucleotide sequence ID" value="NC_019675.1"/>
</dbReference>
<feature type="transmembrane region" description="Helical" evidence="5">
    <location>
        <begin position="273"/>
        <end position="292"/>
    </location>
</feature>
<dbReference type="EMBL" id="CP003495">
    <property type="protein sequence ID" value="AFY29797.1"/>
    <property type="molecule type" value="Genomic_DNA"/>
</dbReference>